<name>A0AAU1U2Y7_9ACTN</name>
<evidence type="ECO:0000313" key="5">
    <source>
        <dbReference type="EMBL" id="WTS11960.1"/>
    </source>
</evidence>
<proteinExistence type="predicted"/>
<accession>A0AAU1U2Y7</accession>
<evidence type="ECO:0000256" key="2">
    <source>
        <dbReference type="ARBA" id="ARBA00022630"/>
    </source>
</evidence>
<reference evidence="5" key="1">
    <citation type="submission" date="2022-10" db="EMBL/GenBank/DDBJ databases">
        <title>The complete genomes of actinobacterial strains from the NBC collection.</title>
        <authorList>
            <person name="Joergensen T.S."/>
            <person name="Alvarez Arevalo M."/>
            <person name="Sterndorff E.B."/>
            <person name="Faurdal D."/>
            <person name="Vuksanovic O."/>
            <person name="Mourched A.-S."/>
            <person name="Charusanti P."/>
            <person name="Shaw S."/>
            <person name="Blin K."/>
            <person name="Weber T."/>
        </authorList>
    </citation>
    <scope>NUCLEOTIDE SEQUENCE</scope>
    <source>
        <strain evidence="5">NBC_00119</strain>
    </source>
</reference>
<dbReference type="InterPro" id="IPR036188">
    <property type="entry name" value="FAD/NAD-bd_sf"/>
</dbReference>
<dbReference type="InterPro" id="IPR050260">
    <property type="entry name" value="FAD-bd_OxRdtase"/>
</dbReference>
<evidence type="ECO:0000259" key="4">
    <source>
        <dbReference type="Pfam" id="PF07992"/>
    </source>
</evidence>
<organism evidence="5">
    <name type="scientific">Streptomyces sp. NBC_00119</name>
    <dbReference type="NCBI Taxonomy" id="2975659"/>
    <lineage>
        <taxon>Bacteria</taxon>
        <taxon>Bacillati</taxon>
        <taxon>Actinomycetota</taxon>
        <taxon>Actinomycetes</taxon>
        <taxon>Kitasatosporales</taxon>
        <taxon>Streptomycetaceae</taxon>
        <taxon>Streptomyces</taxon>
    </lineage>
</organism>
<dbReference type="SUPFAM" id="SSF51905">
    <property type="entry name" value="FAD/NAD(P)-binding domain"/>
    <property type="match status" value="1"/>
</dbReference>
<sequence>MAEVSGALSRDIVVVGASVAGLHAAHAVAKMGRGLSVMVIGERVRPRYNLPLADRTGLTGPTDLDSTTLRALSQLGSQGVDLRLGARASELDLANQRILVGNGSVSYRALVIACGCAPTIPALLTEESRVYTVGQREEVSALRAVLADPSLAVAVIGAGLAGGETASRLRRAGRTVSLVDGSPEPMGRFGAVAVNSYAALHHRAGVAPCFGDGVVEVVKDGLRRRLRLSSGTLVPADVIVIADGHRPATEWLESSGLALRDGIVCDAGLQAYNHVFAAGDAARWSNPRYGTRMRGEQWTNAADQGRIAGLNAARSITRGAPDSYAGIPYRRSYQHGVRIQLTGFLNGDERVVTQRTGEGEVALFGRENVLHGALAFEHQYLFDEVRAMLTDGVAWDAALAHVGAAVSTARVPARSGPRLHDIGIRNAICHDVLP</sequence>
<gene>
    <name evidence="5" type="ORF">OHU69_13510</name>
</gene>
<keyword evidence="2" id="KW-0285">Flavoprotein</keyword>
<dbReference type="Gene3D" id="3.50.50.60">
    <property type="entry name" value="FAD/NAD(P)-binding domain"/>
    <property type="match status" value="2"/>
</dbReference>
<dbReference type="EMBL" id="CP108195">
    <property type="protein sequence ID" value="WTS11960.1"/>
    <property type="molecule type" value="Genomic_DNA"/>
</dbReference>
<dbReference type="InterPro" id="IPR016156">
    <property type="entry name" value="FAD/NAD-linked_Rdtase_dimer_sf"/>
</dbReference>
<protein>
    <submittedName>
        <fullName evidence="5">NAD(P)/FAD-dependent oxidoreductase</fullName>
    </submittedName>
</protein>
<evidence type="ECO:0000256" key="3">
    <source>
        <dbReference type="ARBA" id="ARBA00022827"/>
    </source>
</evidence>
<comment type="cofactor">
    <cofactor evidence="1">
        <name>FAD</name>
        <dbReference type="ChEBI" id="CHEBI:57692"/>
    </cofactor>
</comment>
<dbReference type="AlphaFoldDB" id="A0AAU1U2Y7"/>
<feature type="domain" description="FAD/NAD(P)-binding" evidence="4">
    <location>
        <begin position="11"/>
        <end position="305"/>
    </location>
</feature>
<dbReference type="InterPro" id="IPR023753">
    <property type="entry name" value="FAD/NAD-binding_dom"/>
</dbReference>
<dbReference type="SUPFAM" id="SSF55424">
    <property type="entry name" value="FAD/NAD-linked reductases, dimerisation (C-terminal) domain"/>
    <property type="match status" value="1"/>
</dbReference>
<dbReference type="PRINTS" id="PR00411">
    <property type="entry name" value="PNDRDTASEI"/>
</dbReference>
<dbReference type="GO" id="GO:0016491">
    <property type="term" value="F:oxidoreductase activity"/>
    <property type="evidence" value="ECO:0007669"/>
    <property type="project" value="InterPro"/>
</dbReference>
<dbReference type="PANTHER" id="PTHR43429">
    <property type="entry name" value="PYRIDINE NUCLEOTIDE-DISULFIDE OXIDOREDUCTASE DOMAIN-CONTAINING"/>
    <property type="match status" value="1"/>
</dbReference>
<dbReference type="Gene3D" id="3.30.390.30">
    <property type="match status" value="1"/>
</dbReference>
<dbReference type="Pfam" id="PF07992">
    <property type="entry name" value="Pyr_redox_2"/>
    <property type="match status" value="1"/>
</dbReference>
<evidence type="ECO:0000256" key="1">
    <source>
        <dbReference type="ARBA" id="ARBA00001974"/>
    </source>
</evidence>
<dbReference type="PANTHER" id="PTHR43429:SF3">
    <property type="entry name" value="NITRITE REDUCTASE [NAD(P)H]"/>
    <property type="match status" value="1"/>
</dbReference>
<keyword evidence="3" id="KW-0274">FAD</keyword>
<dbReference type="PRINTS" id="PR00368">
    <property type="entry name" value="FADPNR"/>
</dbReference>